<dbReference type="SUPFAM" id="SSF54277">
    <property type="entry name" value="CAD &amp; PB1 domains"/>
    <property type="match status" value="1"/>
</dbReference>
<feature type="region of interest" description="Disordered" evidence="1">
    <location>
        <begin position="32"/>
        <end position="51"/>
    </location>
</feature>
<feature type="region of interest" description="Disordered" evidence="1">
    <location>
        <begin position="1"/>
        <end position="21"/>
    </location>
</feature>
<evidence type="ECO:0000313" key="4">
    <source>
        <dbReference type="Proteomes" id="UP000308199"/>
    </source>
</evidence>
<feature type="compositionally biased region" description="Polar residues" evidence="1">
    <location>
        <begin position="66"/>
        <end position="79"/>
    </location>
</feature>
<feature type="compositionally biased region" description="Pro residues" evidence="1">
    <location>
        <begin position="40"/>
        <end position="49"/>
    </location>
</feature>
<dbReference type="SMART" id="SM00666">
    <property type="entry name" value="PB1"/>
    <property type="match status" value="1"/>
</dbReference>
<dbReference type="EMBL" id="SGPK01000895">
    <property type="protein sequence ID" value="THG96230.1"/>
    <property type="molecule type" value="Genomic_DNA"/>
</dbReference>
<evidence type="ECO:0000259" key="2">
    <source>
        <dbReference type="PROSITE" id="PS51745"/>
    </source>
</evidence>
<protein>
    <recommendedName>
        <fullName evidence="2">PB1 domain-containing protein</fullName>
    </recommendedName>
</protein>
<feature type="region of interest" description="Disordered" evidence="1">
    <location>
        <begin position="66"/>
        <end position="116"/>
    </location>
</feature>
<name>A0A4S4KET0_9AGAM</name>
<dbReference type="Gene3D" id="3.10.20.90">
    <property type="entry name" value="Phosphatidylinositol 3-kinase Catalytic Subunit, Chain A, domain 1"/>
    <property type="match status" value="1"/>
</dbReference>
<dbReference type="PROSITE" id="PS51745">
    <property type="entry name" value="PB1"/>
    <property type="match status" value="1"/>
</dbReference>
<sequence>MSPTNTSAPTVPNKGNGARLTEIYDDYITGYTEQNQRAMSPPPPLPAPVPMNGSGRVAVWARTNAVPANTPSRAPSTRAPSAYGSYTSGGSMRRRPSRRPTIGGGGGGLGRGPSVRRTEVMSSYEEDEEGYVSGEYDETVELAKIRVKLHYEDDVRGMTLGPDATLAEFEEVVAAKFGRTRGTLAMKFKDEDGGRISLRDESDFELAFETAREIAKGRSEGKLEVWVTDA</sequence>
<reference evidence="3 4" key="1">
    <citation type="submission" date="2019-02" db="EMBL/GenBank/DDBJ databases">
        <title>Genome sequencing of the rare red list fungi Phellinidium pouzarii.</title>
        <authorList>
            <person name="Buettner E."/>
            <person name="Kellner H."/>
        </authorList>
    </citation>
    <scope>NUCLEOTIDE SEQUENCE [LARGE SCALE GENOMIC DNA]</scope>
    <source>
        <strain evidence="3 4">DSM 108285</strain>
    </source>
</reference>
<organism evidence="3 4">
    <name type="scientific">Phellinidium pouzarii</name>
    <dbReference type="NCBI Taxonomy" id="167371"/>
    <lineage>
        <taxon>Eukaryota</taxon>
        <taxon>Fungi</taxon>
        <taxon>Dikarya</taxon>
        <taxon>Basidiomycota</taxon>
        <taxon>Agaricomycotina</taxon>
        <taxon>Agaricomycetes</taxon>
        <taxon>Hymenochaetales</taxon>
        <taxon>Hymenochaetaceae</taxon>
        <taxon>Phellinidium</taxon>
    </lineage>
</organism>
<dbReference type="InterPro" id="IPR053793">
    <property type="entry name" value="PB1-like"/>
</dbReference>
<evidence type="ECO:0000256" key="1">
    <source>
        <dbReference type="SAM" id="MobiDB-lite"/>
    </source>
</evidence>
<proteinExistence type="predicted"/>
<comment type="caution">
    <text evidence="3">The sequence shown here is derived from an EMBL/GenBank/DDBJ whole genome shotgun (WGS) entry which is preliminary data.</text>
</comment>
<dbReference type="Pfam" id="PF00564">
    <property type="entry name" value="PB1"/>
    <property type="match status" value="1"/>
</dbReference>
<feature type="compositionally biased region" description="Gly residues" evidence="1">
    <location>
        <begin position="102"/>
        <end position="111"/>
    </location>
</feature>
<feature type="domain" description="PB1" evidence="2">
    <location>
        <begin position="144"/>
        <end position="230"/>
    </location>
</feature>
<gene>
    <name evidence="3" type="ORF">EW145_g7815</name>
</gene>
<dbReference type="OrthoDB" id="9450131at2759"/>
<dbReference type="AlphaFoldDB" id="A0A4S4KET0"/>
<keyword evidence="4" id="KW-1185">Reference proteome</keyword>
<feature type="compositionally biased region" description="Polar residues" evidence="1">
    <location>
        <begin position="1"/>
        <end position="10"/>
    </location>
</feature>
<accession>A0A4S4KET0</accession>
<dbReference type="Proteomes" id="UP000308199">
    <property type="component" value="Unassembled WGS sequence"/>
</dbReference>
<dbReference type="InterPro" id="IPR000270">
    <property type="entry name" value="PB1_dom"/>
</dbReference>
<evidence type="ECO:0000313" key="3">
    <source>
        <dbReference type="EMBL" id="THG96230.1"/>
    </source>
</evidence>